<evidence type="ECO:0000313" key="3">
    <source>
        <dbReference type="Proteomes" id="UP001169764"/>
    </source>
</evidence>
<dbReference type="Proteomes" id="UP001169764">
    <property type="component" value="Unassembled WGS sequence"/>
</dbReference>
<organism evidence="2 3">
    <name type="scientific">Sphingomonas natans</name>
    <dbReference type="NCBI Taxonomy" id="3063330"/>
    <lineage>
        <taxon>Bacteria</taxon>
        <taxon>Pseudomonadati</taxon>
        <taxon>Pseudomonadota</taxon>
        <taxon>Alphaproteobacteria</taxon>
        <taxon>Sphingomonadales</taxon>
        <taxon>Sphingomonadaceae</taxon>
        <taxon>Sphingomonas</taxon>
    </lineage>
</organism>
<sequence length="1013" mass="107180">MSLVAAGLASTASIAAAPTPIIRPSVADSFRLGSGGSSLCRVQSLATSPVSRGMFDRSYAIACRDAATPVGEIHVIRPAGGEDPLARLPAAKCEPPTTQALDDVGEASVAPCEGKQADVPLRRYVIRRRGNVYVAQGLAGYDSALTLALRSVVADRVLPGEVSVAVTEAGDAAAFARVQAGSLDLDQALAEGYRRNNGGNYAEAAEFFDTLLQRRFSSADPNRRYGEYVVNRALQKSNLGEFAESDALFAEARRIPTADPVELRLRRNLEAINHLNQGRLPQALAILAAPVAPIGGVEVTADQIDKATSAAINSEGPFASELGVGAVAALTPEEKAAILDAQAVSIRGSIYRLQGKNAQARAAMDEMLGKIARIRGGNVSSLTRLRAQALSEVAQIDESEGNIPRAEAGLRQSLAILDSEYPGSAAVNAARARLGAFLARTNRTAESLALYRQVVDAMIANGGATAGFEGLLAPYFTLLAQQIPTNPGLTADFFGAAQTLQRPGLAETQAILTRELSGGDDAASALFRQSVTLGREIERQRITLARLASIETPTPEQAALITQGRDRLNQLQADQVGVQSRLGAFPRYRVVSGRISSLPELQQTLKPGEAYWKLLVVGGRVFGFFAGQSEATAWAVPLDAPQLETTVDAIRESIAVTVDGKLETHPFDVARARALYVALAGPQAAALPKVKHLIFEPDGAMLRLPANLLVTDQAGVDRYLKQADDPKGDAFDFRGIAWLGRGIEISTSVSPRSFEDVRRTPPSTAKKQYLGLGHNAPVPAMVQLTSFTPPAAGTLDCSWPLAAWSNPISAKELFLAQKVIGTDKADVITGEPFNDTAIRDSKDLGQYRILHFATHGLVAAPRPSCLARPALLTSFGPTASDGLLSFVEIYDLKLDADLVILSACDTAGSASVDATREAGVTSGGGRALDGLVRAFIGAGSRSVLATHWPAPDDYRATERLISGLFDAPPGTPISEALRLGQVKLMDDADTSHPYYWSAFALIGDGAQPVLRAR</sequence>
<dbReference type="SUPFAM" id="SSF48452">
    <property type="entry name" value="TPR-like"/>
    <property type="match status" value="1"/>
</dbReference>
<evidence type="ECO:0000313" key="2">
    <source>
        <dbReference type="EMBL" id="MDO6415528.1"/>
    </source>
</evidence>
<dbReference type="Pfam" id="PF12770">
    <property type="entry name" value="CHAT"/>
    <property type="match status" value="1"/>
</dbReference>
<dbReference type="EMBL" id="JAUOTP010000006">
    <property type="protein sequence ID" value="MDO6415528.1"/>
    <property type="molecule type" value="Genomic_DNA"/>
</dbReference>
<protein>
    <submittedName>
        <fullName evidence="2">CHAT domain-containing protein</fullName>
    </submittedName>
</protein>
<proteinExistence type="predicted"/>
<dbReference type="InterPro" id="IPR011990">
    <property type="entry name" value="TPR-like_helical_dom_sf"/>
</dbReference>
<keyword evidence="3" id="KW-1185">Reference proteome</keyword>
<comment type="caution">
    <text evidence="2">The sequence shown here is derived from an EMBL/GenBank/DDBJ whole genome shotgun (WGS) entry which is preliminary data.</text>
</comment>
<feature type="domain" description="CHAT" evidence="1">
    <location>
        <begin position="671"/>
        <end position="1004"/>
    </location>
</feature>
<name>A0ABT8YCH3_9SPHN</name>
<accession>A0ABT8YCH3</accession>
<dbReference type="RefSeq" id="WP_303543604.1">
    <property type="nucleotide sequence ID" value="NZ_JAUOTP010000006.1"/>
</dbReference>
<reference evidence="2" key="1">
    <citation type="submission" date="2023-07" db="EMBL/GenBank/DDBJ databases">
        <authorList>
            <person name="Kim M."/>
        </authorList>
    </citation>
    <scope>NUCLEOTIDE SEQUENCE</scope>
    <source>
        <strain evidence="2">BIUV-7</strain>
    </source>
</reference>
<dbReference type="InterPro" id="IPR024983">
    <property type="entry name" value="CHAT_dom"/>
</dbReference>
<gene>
    <name evidence="2" type="ORF">Q4F19_14145</name>
</gene>
<dbReference type="Gene3D" id="1.25.40.10">
    <property type="entry name" value="Tetratricopeptide repeat domain"/>
    <property type="match status" value="1"/>
</dbReference>
<evidence type="ECO:0000259" key="1">
    <source>
        <dbReference type="Pfam" id="PF12770"/>
    </source>
</evidence>